<dbReference type="PROSITE" id="PS50222">
    <property type="entry name" value="EF_HAND_2"/>
    <property type="match status" value="2"/>
</dbReference>
<dbReference type="Pfam" id="PF00656">
    <property type="entry name" value="Peptidase_C14"/>
    <property type="match status" value="1"/>
</dbReference>
<keyword evidence="6" id="KW-1185">Reference proteome</keyword>
<protein>
    <recommendedName>
        <fullName evidence="4">EF-hand domain-containing protein</fullName>
    </recommendedName>
</protein>
<dbReference type="GO" id="GO:0005737">
    <property type="term" value="C:cytoplasm"/>
    <property type="evidence" value="ECO:0007669"/>
    <property type="project" value="TreeGrafter"/>
</dbReference>
<dbReference type="GO" id="GO:0006508">
    <property type="term" value="P:proteolysis"/>
    <property type="evidence" value="ECO:0007669"/>
    <property type="project" value="InterPro"/>
</dbReference>
<dbReference type="Gene3D" id="3.40.50.12660">
    <property type="match status" value="1"/>
</dbReference>
<dbReference type="Proteomes" id="UP000013827">
    <property type="component" value="Unassembled WGS sequence"/>
</dbReference>
<evidence type="ECO:0000259" key="4">
    <source>
        <dbReference type="PROSITE" id="PS50222"/>
    </source>
</evidence>
<keyword evidence="2" id="KW-0106">Calcium</keyword>
<evidence type="ECO:0000256" key="1">
    <source>
        <dbReference type="ARBA" id="ARBA00009005"/>
    </source>
</evidence>
<dbReference type="SUPFAM" id="SSF47473">
    <property type="entry name" value="EF-hand"/>
    <property type="match status" value="1"/>
</dbReference>
<dbReference type="PANTHER" id="PTHR48104:SF30">
    <property type="entry name" value="METACASPASE-1"/>
    <property type="match status" value="1"/>
</dbReference>
<evidence type="ECO:0000256" key="3">
    <source>
        <dbReference type="SAM" id="MobiDB-lite"/>
    </source>
</evidence>
<dbReference type="EnsemblProtists" id="EOD32216">
    <property type="protein sequence ID" value="EOD32216"/>
    <property type="gene ID" value="EMIHUDRAFT_202860"/>
</dbReference>
<dbReference type="GO" id="GO:0005509">
    <property type="term" value="F:calcium ion binding"/>
    <property type="evidence" value="ECO:0007669"/>
    <property type="project" value="InterPro"/>
</dbReference>
<dbReference type="SUPFAM" id="SSF52129">
    <property type="entry name" value="Caspase-like"/>
    <property type="match status" value="1"/>
</dbReference>
<dbReference type="STRING" id="2903.R1F9V1"/>
<dbReference type="HOGENOM" id="CLU_567964_0_0_1"/>
<dbReference type="PROSITE" id="PS00018">
    <property type="entry name" value="EF_HAND_1"/>
    <property type="match status" value="2"/>
</dbReference>
<reference evidence="6" key="1">
    <citation type="journal article" date="2013" name="Nature">
        <title>Pan genome of the phytoplankton Emiliania underpins its global distribution.</title>
        <authorList>
            <person name="Read B.A."/>
            <person name="Kegel J."/>
            <person name="Klute M.J."/>
            <person name="Kuo A."/>
            <person name="Lefebvre S.C."/>
            <person name="Maumus F."/>
            <person name="Mayer C."/>
            <person name="Miller J."/>
            <person name="Monier A."/>
            <person name="Salamov A."/>
            <person name="Young J."/>
            <person name="Aguilar M."/>
            <person name="Claverie J.M."/>
            <person name="Frickenhaus S."/>
            <person name="Gonzalez K."/>
            <person name="Herman E.K."/>
            <person name="Lin Y.C."/>
            <person name="Napier J."/>
            <person name="Ogata H."/>
            <person name="Sarno A.F."/>
            <person name="Shmutz J."/>
            <person name="Schroeder D."/>
            <person name="de Vargas C."/>
            <person name="Verret F."/>
            <person name="von Dassow P."/>
            <person name="Valentin K."/>
            <person name="Van de Peer Y."/>
            <person name="Wheeler G."/>
            <person name="Dacks J.B."/>
            <person name="Delwiche C.F."/>
            <person name="Dyhrman S.T."/>
            <person name="Glockner G."/>
            <person name="John U."/>
            <person name="Richards T."/>
            <person name="Worden A.Z."/>
            <person name="Zhang X."/>
            <person name="Grigoriev I.V."/>
            <person name="Allen A.E."/>
            <person name="Bidle K."/>
            <person name="Borodovsky M."/>
            <person name="Bowler C."/>
            <person name="Brownlee C."/>
            <person name="Cock J.M."/>
            <person name="Elias M."/>
            <person name="Gladyshev V.N."/>
            <person name="Groth M."/>
            <person name="Guda C."/>
            <person name="Hadaegh A."/>
            <person name="Iglesias-Rodriguez M.D."/>
            <person name="Jenkins J."/>
            <person name="Jones B.M."/>
            <person name="Lawson T."/>
            <person name="Leese F."/>
            <person name="Lindquist E."/>
            <person name="Lobanov A."/>
            <person name="Lomsadze A."/>
            <person name="Malik S.B."/>
            <person name="Marsh M.E."/>
            <person name="Mackinder L."/>
            <person name="Mock T."/>
            <person name="Mueller-Roeber B."/>
            <person name="Pagarete A."/>
            <person name="Parker M."/>
            <person name="Probert I."/>
            <person name="Quesneville H."/>
            <person name="Raines C."/>
            <person name="Rensing S.A."/>
            <person name="Riano-Pachon D.M."/>
            <person name="Richier S."/>
            <person name="Rokitta S."/>
            <person name="Shiraiwa Y."/>
            <person name="Soanes D.M."/>
            <person name="van der Giezen M."/>
            <person name="Wahlund T.M."/>
            <person name="Williams B."/>
            <person name="Wilson W."/>
            <person name="Wolfe G."/>
            <person name="Wurch L.L."/>
        </authorList>
    </citation>
    <scope>NUCLEOTIDE SEQUENCE</scope>
</reference>
<dbReference type="InterPro" id="IPR050452">
    <property type="entry name" value="Metacaspase"/>
</dbReference>
<dbReference type="InterPro" id="IPR011992">
    <property type="entry name" value="EF-hand-dom_pair"/>
</dbReference>
<dbReference type="PANTHER" id="PTHR48104">
    <property type="entry name" value="METACASPASE-4"/>
    <property type="match status" value="1"/>
</dbReference>
<dbReference type="Gene3D" id="1.10.238.10">
    <property type="entry name" value="EF-hand"/>
    <property type="match status" value="1"/>
</dbReference>
<feature type="domain" description="EF-hand" evidence="4">
    <location>
        <begin position="15"/>
        <end position="50"/>
    </location>
</feature>
<dbReference type="eggNOG" id="KOG1546">
    <property type="taxonomic scope" value="Eukaryota"/>
</dbReference>
<proteinExistence type="inferred from homology"/>
<dbReference type="GO" id="GO:0004197">
    <property type="term" value="F:cysteine-type endopeptidase activity"/>
    <property type="evidence" value="ECO:0007669"/>
    <property type="project" value="InterPro"/>
</dbReference>
<reference evidence="5" key="2">
    <citation type="submission" date="2024-10" db="UniProtKB">
        <authorList>
            <consortium name="EnsemblProtists"/>
        </authorList>
    </citation>
    <scope>IDENTIFICATION</scope>
</reference>
<dbReference type="RefSeq" id="XP_005784645.1">
    <property type="nucleotide sequence ID" value="XM_005784588.1"/>
</dbReference>
<dbReference type="InterPro" id="IPR011600">
    <property type="entry name" value="Pept_C14_caspase"/>
</dbReference>
<dbReference type="InterPro" id="IPR002048">
    <property type="entry name" value="EF_hand_dom"/>
</dbReference>
<comment type="similarity">
    <text evidence="1">Belongs to the peptidase C14B family.</text>
</comment>
<accession>A0A0D3K8Y1</accession>
<evidence type="ECO:0000313" key="5">
    <source>
        <dbReference type="EnsemblProtists" id="EOD32216"/>
    </source>
</evidence>
<feature type="region of interest" description="Disordered" evidence="3">
    <location>
        <begin position="189"/>
        <end position="211"/>
    </location>
</feature>
<dbReference type="SMART" id="SM00054">
    <property type="entry name" value="EFh"/>
    <property type="match status" value="2"/>
</dbReference>
<dbReference type="KEGG" id="ehx:EMIHUDRAFT_202860"/>
<sequence>MGAQPSLFDVHAPALDPRDVTQVFELLDKDGSGRLAGSEVTKMFAAMCGRPVKVHGAKSSYSLNEFIEAVEDMGRRQPFLNITGNLVKYVRENKEKMKPVDAFSDERIEAVSTFLDKDKSGAIEPDELLRFLQYLHIPLFTIFGVVNSSGVIKSNAQLQRLLRKLAKQCPQLEIEQKIIKISGDIHAGDASKPPQYQEATASAEPPEPAAGRRKKALLIGINYTGSRMPLRGCINDVKSQYNVLTTKFGYSSSEIRLMTDDTNDSSKVPNKKNMMAALKWLVEGVKPGDELFFHYSGHGSQCPDRSGREPDGKNECLCPTDCTKGFPEYVITDDQMQNFFSQIPEGAKITCLFDCCHSATMGDLCVNRELGLEEDIVPSTKQVWTLSGCQDNQTSADAVIGGVPRGAFSWALMGALEDNNYKLKYDDLLAQTRHKLRRRMGEGSGDDSHLFRSAYLETSWCGSSWTALQLGGRYFCIDMRP</sequence>
<dbReference type="AlphaFoldDB" id="A0A0D3K8Y1"/>
<feature type="domain" description="EF-hand" evidence="4">
    <location>
        <begin position="103"/>
        <end position="138"/>
    </location>
</feature>
<dbReference type="GeneID" id="17277488"/>
<evidence type="ECO:0000256" key="2">
    <source>
        <dbReference type="ARBA" id="ARBA00022837"/>
    </source>
</evidence>
<organism evidence="5 6">
    <name type="scientific">Emiliania huxleyi (strain CCMP1516)</name>
    <dbReference type="NCBI Taxonomy" id="280463"/>
    <lineage>
        <taxon>Eukaryota</taxon>
        <taxon>Haptista</taxon>
        <taxon>Haptophyta</taxon>
        <taxon>Prymnesiophyceae</taxon>
        <taxon>Isochrysidales</taxon>
        <taxon>Noelaerhabdaceae</taxon>
        <taxon>Emiliania</taxon>
    </lineage>
</organism>
<dbReference type="InterPro" id="IPR029030">
    <property type="entry name" value="Caspase-like_dom_sf"/>
</dbReference>
<evidence type="ECO:0000313" key="6">
    <source>
        <dbReference type="Proteomes" id="UP000013827"/>
    </source>
</evidence>
<name>A0A0D3K8Y1_EMIH1</name>
<dbReference type="InterPro" id="IPR018247">
    <property type="entry name" value="EF_Hand_1_Ca_BS"/>
</dbReference>
<dbReference type="PaxDb" id="2903-EOD32216"/>